<reference evidence="3" key="1">
    <citation type="submission" date="2011-02" db="EMBL/GenBank/DDBJ databases">
        <title>The Genome Sequence of Capsaspora owczarzaki ATCC 30864.</title>
        <authorList>
            <person name="Russ C."/>
            <person name="Cuomo C."/>
            <person name="Burger G."/>
            <person name="Gray M.W."/>
            <person name="Holland P.W.H."/>
            <person name="King N."/>
            <person name="Lang F.B.F."/>
            <person name="Roger A.J."/>
            <person name="Ruiz-Trillo I."/>
            <person name="Young S.K."/>
            <person name="Zeng Q."/>
            <person name="Gargeya S."/>
            <person name="Alvarado L."/>
            <person name="Berlin A."/>
            <person name="Chapman S.B."/>
            <person name="Chen Z."/>
            <person name="Freedman E."/>
            <person name="Gellesch M."/>
            <person name="Goldberg J."/>
            <person name="Griggs A."/>
            <person name="Gujja S."/>
            <person name="Heilman E."/>
            <person name="Heiman D."/>
            <person name="Howarth C."/>
            <person name="Mehta T."/>
            <person name="Neiman D."/>
            <person name="Pearson M."/>
            <person name="Roberts A."/>
            <person name="Saif S."/>
            <person name="Shea T."/>
            <person name="Shenoy N."/>
            <person name="Sisk P."/>
            <person name="Stolte C."/>
            <person name="Sykes S."/>
            <person name="White J."/>
            <person name="Yandava C."/>
            <person name="Haas B."/>
            <person name="Nusbaum C."/>
            <person name="Birren B."/>
        </authorList>
    </citation>
    <scope>NUCLEOTIDE SEQUENCE</scope>
    <source>
        <strain evidence="3">ATCC 30864</strain>
    </source>
</reference>
<name>A0A0D2VJC0_CAPO3</name>
<dbReference type="GO" id="GO:0005975">
    <property type="term" value="P:carbohydrate metabolic process"/>
    <property type="evidence" value="ECO:0007669"/>
    <property type="project" value="InterPro"/>
</dbReference>
<feature type="transmembrane region" description="Helical" evidence="1">
    <location>
        <begin position="38"/>
        <end position="58"/>
    </location>
</feature>
<dbReference type="InParanoid" id="A0A0D2VJC0"/>
<proteinExistence type="predicted"/>
<dbReference type="RefSeq" id="XP_004364305.2">
    <property type="nucleotide sequence ID" value="XM_004364248.2"/>
</dbReference>
<dbReference type="Proteomes" id="UP000008743">
    <property type="component" value="Unassembled WGS sequence"/>
</dbReference>
<evidence type="ECO:0000313" key="2">
    <source>
        <dbReference type="EMBL" id="KJE90062.1"/>
    </source>
</evidence>
<keyword evidence="1" id="KW-1133">Transmembrane helix</keyword>
<sequence length="809" mass="88572">MPAGSLPQYHPLLLKGAAGTPMARSRPPGSGRARCPPWLLAVPLLFILFGLGLPMLILSRRDYPDHDLTGFTFEPRRPNAAIQDKRNPAIAPLGSLMDDAKRANAVLHAVTAAAQSAQAAHADASTLAQASDANAEAGEDELELDGWSQRILKRMSASSRELYKKLRFGLLGGAESVEGLGFDVSHSQWWESKRPDLVPAPLLLTAQPDDSVLMARARFALNQLVSVQWPRLFVAGLPTFPRVFARDGLMSAFLLDDAELLRDMLLFAAMHQGQQANSVTGEEPGKIFHELPGVSINSHHTDFAACDTTPLFLIAVARFAHLTLIPPTGLSKQLQDERVALLQTLVRHVNEQHNVEASMAPAALLRLERIRRQLHASPDEPKPMLMTPEALAVFVQLWPAVLRAVTYIHRHVIADGLFVDDPRFAQSSRFALKVTYWKDSVVMGRPNGQPSYPVVYTLAHAQALCAVRSTVAIVNFVRELKAVAKEQAAQATQQGEPLESATLGSLSAALLEIDDTALRWMEGTLQGLSTRMRQALPLLWDGDHGRFHVGKDSRGLLSGDGTDGIHATYYLQPDDLKPSQWESMMHSATKSLATPFGFRSMSAADDLKVPLKERYHTGSVWLFEQAFIHAAATCTFRDSQQYLGAFDRPLQADELAQLLNKPEHAREARLLQLDDRSNDDNARQEAPGLTLEEDTAVHAAASAVSEAARKGLTILEKLETFPERVDAPEPNADAGARAVPLGTHTQLWTIAAGVYYDRYLAEERALTELQKRLQLDAVLHAPCSTVTAGQLSSLGLDINAARSVMLDQV</sequence>
<keyword evidence="1" id="KW-0472">Membrane</keyword>
<dbReference type="SUPFAM" id="SSF48208">
    <property type="entry name" value="Six-hairpin glycosidases"/>
    <property type="match status" value="1"/>
</dbReference>
<evidence type="ECO:0000256" key="1">
    <source>
        <dbReference type="SAM" id="Phobius"/>
    </source>
</evidence>
<accession>A0A0D2VJC0</accession>
<dbReference type="AlphaFoldDB" id="A0A0D2VJC0"/>
<keyword evidence="3" id="KW-1185">Reference proteome</keyword>
<keyword evidence="1" id="KW-0812">Transmembrane</keyword>
<protein>
    <submittedName>
        <fullName evidence="2">Uncharacterized protein</fullName>
    </submittedName>
</protein>
<organism evidence="2 3">
    <name type="scientific">Capsaspora owczarzaki (strain ATCC 30864)</name>
    <dbReference type="NCBI Taxonomy" id="595528"/>
    <lineage>
        <taxon>Eukaryota</taxon>
        <taxon>Filasterea</taxon>
        <taxon>Capsaspora</taxon>
    </lineage>
</organism>
<dbReference type="EMBL" id="KE346361">
    <property type="protein sequence ID" value="KJE90062.1"/>
    <property type="molecule type" value="Genomic_DNA"/>
</dbReference>
<dbReference type="InterPro" id="IPR008928">
    <property type="entry name" value="6-hairpin_glycosidase_sf"/>
</dbReference>
<evidence type="ECO:0000313" key="3">
    <source>
        <dbReference type="Proteomes" id="UP000008743"/>
    </source>
</evidence>
<gene>
    <name evidence="2" type="ORF">CAOG_001437</name>
</gene>